<feature type="transmembrane region" description="Helical" evidence="8">
    <location>
        <begin position="32"/>
        <end position="55"/>
    </location>
</feature>
<dbReference type="Gene3D" id="1.20.1070.10">
    <property type="entry name" value="Rhodopsin 7-helix transmembrane proteins"/>
    <property type="match status" value="1"/>
</dbReference>
<dbReference type="PANTHER" id="PTHR24241:SF76">
    <property type="entry name" value="NEUROPEPTIDE SIFAMIDE RECEPTOR"/>
    <property type="match status" value="1"/>
</dbReference>
<evidence type="ECO:0000256" key="4">
    <source>
        <dbReference type="ARBA" id="ARBA00022989"/>
    </source>
</evidence>
<reference evidence="9 10" key="2">
    <citation type="submission" date="2018-11" db="EMBL/GenBank/DDBJ databases">
        <authorList>
            <consortium name="Pathogen Informatics"/>
        </authorList>
    </citation>
    <scope>NUCLEOTIDE SEQUENCE [LARGE SCALE GENOMIC DNA]</scope>
    <source>
        <strain evidence="9 10">Egypt</strain>
    </source>
</reference>
<sequence length="312" mass="34611">MSRYHKCWDSRSCMHTPTHTGSVTPQTDRVGLIIQLILFTIILVGNLSVIIALLSRNVKNQMRLFIINLAASGTKARIMISVAWLAAALCGIPSLILAEKVSETCRFNFKGVNVQTYMVAVALTVFILPACVIATCHVLMVVTIWRASKLQLTTPGSGQGERKSISSPGLNVDAGPKRSRLALVAPFTTVQLAEIHYFKNPRCPPNIRKKSIVLHIKYTRRKAASPRDVIKPSSSGHLFVAYDLLVDNGVPYPEHWLRKWHSKMAIMTVGNEKRLLLFANELGPFGETPQSQIIITNSVFQRVSAVGGQWHY</sequence>
<dbReference type="PANTHER" id="PTHR24241">
    <property type="entry name" value="NEUROPEPTIDE RECEPTOR-RELATED G-PROTEIN COUPLED RECEPTOR"/>
    <property type="match status" value="1"/>
</dbReference>
<evidence type="ECO:0000256" key="2">
    <source>
        <dbReference type="ARBA" id="ARBA00022475"/>
    </source>
</evidence>
<feature type="region of interest" description="Disordered" evidence="7">
    <location>
        <begin position="153"/>
        <end position="172"/>
    </location>
</feature>
<gene>
    <name evidence="9" type="ORF">ECPE_LOCUS2588</name>
</gene>
<evidence type="ECO:0000313" key="10">
    <source>
        <dbReference type="Proteomes" id="UP000272942"/>
    </source>
</evidence>
<evidence type="ECO:0000256" key="8">
    <source>
        <dbReference type="SAM" id="Phobius"/>
    </source>
</evidence>
<dbReference type="WBParaSite" id="ECPE_0000259001-mRNA-1">
    <property type="protein sequence ID" value="ECPE_0000259001-mRNA-1"/>
    <property type="gene ID" value="ECPE_0000259001"/>
</dbReference>
<keyword evidence="3 8" id="KW-0812">Transmembrane</keyword>
<evidence type="ECO:0000313" key="9">
    <source>
        <dbReference type="EMBL" id="VDP66886.1"/>
    </source>
</evidence>
<evidence type="ECO:0000256" key="6">
    <source>
        <dbReference type="ARBA" id="ARBA00023170"/>
    </source>
</evidence>
<comment type="subcellular location">
    <subcellularLocation>
        <location evidence="1">Cell membrane</location>
        <topology evidence="1">Multi-pass membrane protein</topology>
    </subcellularLocation>
</comment>
<dbReference type="Proteomes" id="UP000272942">
    <property type="component" value="Unassembled WGS sequence"/>
</dbReference>
<keyword evidence="10" id="KW-1185">Reference proteome</keyword>
<reference evidence="11" key="1">
    <citation type="submission" date="2016-06" db="UniProtKB">
        <authorList>
            <consortium name="WormBaseParasite"/>
        </authorList>
    </citation>
    <scope>IDENTIFICATION</scope>
</reference>
<protein>
    <submittedName>
        <fullName evidence="11">G_PROTEIN_RECEP_F1_2 domain-containing protein</fullName>
    </submittedName>
</protein>
<dbReference type="GO" id="GO:0032870">
    <property type="term" value="P:cellular response to hormone stimulus"/>
    <property type="evidence" value="ECO:0007669"/>
    <property type="project" value="TreeGrafter"/>
</dbReference>
<proteinExistence type="predicted"/>
<evidence type="ECO:0000313" key="11">
    <source>
        <dbReference type="WBParaSite" id="ECPE_0000259001-mRNA-1"/>
    </source>
</evidence>
<dbReference type="InterPro" id="IPR000276">
    <property type="entry name" value="GPCR_Rhodpsn"/>
</dbReference>
<dbReference type="EMBL" id="UZAN01039715">
    <property type="protein sequence ID" value="VDP66886.1"/>
    <property type="molecule type" value="Genomic_DNA"/>
</dbReference>
<evidence type="ECO:0000256" key="7">
    <source>
        <dbReference type="SAM" id="MobiDB-lite"/>
    </source>
</evidence>
<evidence type="ECO:0000256" key="1">
    <source>
        <dbReference type="ARBA" id="ARBA00004651"/>
    </source>
</evidence>
<feature type="transmembrane region" description="Helical" evidence="8">
    <location>
        <begin position="117"/>
        <end position="142"/>
    </location>
</feature>
<accession>A0A183A6K3</accession>
<evidence type="ECO:0000256" key="3">
    <source>
        <dbReference type="ARBA" id="ARBA00022692"/>
    </source>
</evidence>
<keyword evidence="4 8" id="KW-1133">Transmembrane helix</keyword>
<keyword evidence="6" id="KW-0675">Receptor</keyword>
<dbReference type="GO" id="GO:0005886">
    <property type="term" value="C:plasma membrane"/>
    <property type="evidence" value="ECO:0007669"/>
    <property type="project" value="UniProtKB-SubCell"/>
</dbReference>
<evidence type="ECO:0000256" key="5">
    <source>
        <dbReference type="ARBA" id="ARBA00023136"/>
    </source>
</evidence>
<dbReference type="GO" id="GO:0042277">
    <property type="term" value="F:peptide binding"/>
    <property type="evidence" value="ECO:0007669"/>
    <property type="project" value="TreeGrafter"/>
</dbReference>
<dbReference type="GO" id="GO:0004930">
    <property type="term" value="F:G protein-coupled receptor activity"/>
    <property type="evidence" value="ECO:0007669"/>
    <property type="project" value="InterPro"/>
</dbReference>
<dbReference type="Pfam" id="PF00001">
    <property type="entry name" value="7tm_1"/>
    <property type="match status" value="1"/>
</dbReference>
<dbReference type="SUPFAM" id="SSF81321">
    <property type="entry name" value="Family A G protein-coupled receptor-like"/>
    <property type="match status" value="1"/>
</dbReference>
<keyword evidence="2" id="KW-1003">Cell membrane</keyword>
<keyword evidence="5 8" id="KW-0472">Membrane</keyword>
<dbReference type="OrthoDB" id="5987909at2759"/>
<name>A0A183A6K3_9TREM</name>
<dbReference type="AlphaFoldDB" id="A0A183A6K3"/>
<organism evidence="11">
    <name type="scientific">Echinostoma caproni</name>
    <dbReference type="NCBI Taxonomy" id="27848"/>
    <lineage>
        <taxon>Eukaryota</taxon>
        <taxon>Metazoa</taxon>
        <taxon>Spiralia</taxon>
        <taxon>Lophotrochozoa</taxon>
        <taxon>Platyhelminthes</taxon>
        <taxon>Trematoda</taxon>
        <taxon>Digenea</taxon>
        <taxon>Plagiorchiida</taxon>
        <taxon>Echinostomata</taxon>
        <taxon>Echinostomatoidea</taxon>
        <taxon>Echinostomatidae</taxon>
        <taxon>Echinostoma</taxon>
    </lineage>
</organism>
<feature type="transmembrane region" description="Helical" evidence="8">
    <location>
        <begin position="76"/>
        <end position="97"/>
    </location>
</feature>